<name>A0A392R7T3_9FABA</name>
<dbReference type="EMBL" id="LXQA010193165">
    <property type="protein sequence ID" value="MCI32162.1"/>
    <property type="molecule type" value="Genomic_DNA"/>
</dbReference>
<feature type="non-terminal residue" evidence="1">
    <location>
        <position position="1"/>
    </location>
</feature>
<evidence type="ECO:0000313" key="2">
    <source>
        <dbReference type="Proteomes" id="UP000265520"/>
    </source>
</evidence>
<protein>
    <submittedName>
        <fullName evidence="1">Pentatricopeptide repeat-containing protein</fullName>
    </submittedName>
</protein>
<sequence length="75" mass="8606">VRASLRESGMAKEPGYSRIEVQKEVCFFFKGDKSHRKADEIYQVVDLKQNTETHGTLCCTRVVCAFFSCLGMMFF</sequence>
<keyword evidence="2" id="KW-1185">Reference proteome</keyword>
<proteinExistence type="predicted"/>
<dbReference type="Proteomes" id="UP000265520">
    <property type="component" value="Unassembled WGS sequence"/>
</dbReference>
<comment type="caution">
    <text evidence="1">The sequence shown here is derived from an EMBL/GenBank/DDBJ whole genome shotgun (WGS) entry which is preliminary data.</text>
</comment>
<evidence type="ECO:0000313" key="1">
    <source>
        <dbReference type="EMBL" id="MCI32162.1"/>
    </source>
</evidence>
<reference evidence="1 2" key="1">
    <citation type="journal article" date="2018" name="Front. Plant Sci.">
        <title>Red Clover (Trifolium pratense) and Zigzag Clover (T. medium) - A Picture of Genomic Similarities and Differences.</title>
        <authorList>
            <person name="Dluhosova J."/>
            <person name="Istvanek J."/>
            <person name="Nedelnik J."/>
            <person name="Repkova J."/>
        </authorList>
    </citation>
    <scope>NUCLEOTIDE SEQUENCE [LARGE SCALE GENOMIC DNA]</scope>
    <source>
        <strain evidence="2">cv. 10/8</strain>
        <tissue evidence="1">Leaf</tissue>
    </source>
</reference>
<dbReference type="AlphaFoldDB" id="A0A392R7T3"/>
<organism evidence="1 2">
    <name type="scientific">Trifolium medium</name>
    <dbReference type="NCBI Taxonomy" id="97028"/>
    <lineage>
        <taxon>Eukaryota</taxon>
        <taxon>Viridiplantae</taxon>
        <taxon>Streptophyta</taxon>
        <taxon>Embryophyta</taxon>
        <taxon>Tracheophyta</taxon>
        <taxon>Spermatophyta</taxon>
        <taxon>Magnoliopsida</taxon>
        <taxon>eudicotyledons</taxon>
        <taxon>Gunneridae</taxon>
        <taxon>Pentapetalae</taxon>
        <taxon>rosids</taxon>
        <taxon>fabids</taxon>
        <taxon>Fabales</taxon>
        <taxon>Fabaceae</taxon>
        <taxon>Papilionoideae</taxon>
        <taxon>50 kb inversion clade</taxon>
        <taxon>NPAAA clade</taxon>
        <taxon>Hologalegina</taxon>
        <taxon>IRL clade</taxon>
        <taxon>Trifolieae</taxon>
        <taxon>Trifolium</taxon>
    </lineage>
</organism>
<accession>A0A392R7T3</accession>